<accession>A0ABD1EX76</accession>
<feature type="region of interest" description="Disordered" evidence="1">
    <location>
        <begin position="50"/>
        <end position="87"/>
    </location>
</feature>
<feature type="region of interest" description="Disordered" evidence="1">
    <location>
        <begin position="131"/>
        <end position="231"/>
    </location>
</feature>
<feature type="compositionally biased region" description="Basic and acidic residues" evidence="1">
    <location>
        <begin position="188"/>
        <end position="200"/>
    </location>
</feature>
<dbReference type="Proteomes" id="UP001566132">
    <property type="component" value="Unassembled WGS sequence"/>
</dbReference>
<evidence type="ECO:0008006" key="4">
    <source>
        <dbReference type="Google" id="ProtNLM"/>
    </source>
</evidence>
<feature type="compositionally biased region" description="Basic and acidic residues" evidence="1">
    <location>
        <begin position="134"/>
        <end position="171"/>
    </location>
</feature>
<evidence type="ECO:0000313" key="3">
    <source>
        <dbReference type="Proteomes" id="UP001566132"/>
    </source>
</evidence>
<name>A0ABD1EX76_HYPHA</name>
<sequence>MSLVEDISNEEKLLKFEQIEHCPEEKIDNSSEEKITNVLSEEVKTQKINEVINVKPDKDEPTAEKSEAEKKPENDKTKVTVKNISESQPCCPTSFREKTVKNQSDIFFLKNVSHTLQTSIFSVNGSPSRRVFRKHEEHVSQKTEEPPVEKAKVIQQKDKITRENYNDEKRPSSAYRNPLTGAGLSSDDEYKNKSNKKKDGNPILGVGYEDATASASPQHRIPPGGYSHKLW</sequence>
<gene>
    <name evidence="2" type="ORF">ABEB36_004889</name>
</gene>
<reference evidence="2 3" key="1">
    <citation type="submission" date="2024-05" db="EMBL/GenBank/DDBJ databases">
        <title>Genetic variation in Jamaican populations of the coffee berry borer (Hypothenemus hampei).</title>
        <authorList>
            <person name="Errbii M."/>
            <person name="Myrie A."/>
        </authorList>
    </citation>
    <scope>NUCLEOTIDE SEQUENCE [LARGE SCALE GENOMIC DNA]</scope>
    <source>
        <strain evidence="2">JA-Hopewell-2020-01-JO</strain>
        <tissue evidence="2">Whole body</tissue>
    </source>
</reference>
<protein>
    <recommendedName>
        <fullName evidence="4">Microtubule-associated protein Jupiter</fullName>
    </recommendedName>
</protein>
<dbReference type="AlphaFoldDB" id="A0ABD1EX76"/>
<proteinExistence type="predicted"/>
<comment type="caution">
    <text evidence="2">The sequence shown here is derived from an EMBL/GenBank/DDBJ whole genome shotgun (WGS) entry which is preliminary data.</text>
</comment>
<keyword evidence="3" id="KW-1185">Reference proteome</keyword>
<evidence type="ECO:0000313" key="2">
    <source>
        <dbReference type="EMBL" id="KAL1505294.1"/>
    </source>
</evidence>
<dbReference type="EMBL" id="JBDJPC010000004">
    <property type="protein sequence ID" value="KAL1505294.1"/>
    <property type="molecule type" value="Genomic_DNA"/>
</dbReference>
<organism evidence="2 3">
    <name type="scientific">Hypothenemus hampei</name>
    <name type="common">Coffee berry borer</name>
    <dbReference type="NCBI Taxonomy" id="57062"/>
    <lineage>
        <taxon>Eukaryota</taxon>
        <taxon>Metazoa</taxon>
        <taxon>Ecdysozoa</taxon>
        <taxon>Arthropoda</taxon>
        <taxon>Hexapoda</taxon>
        <taxon>Insecta</taxon>
        <taxon>Pterygota</taxon>
        <taxon>Neoptera</taxon>
        <taxon>Endopterygota</taxon>
        <taxon>Coleoptera</taxon>
        <taxon>Polyphaga</taxon>
        <taxon>Cucujiformia</taxon>
        <taxon>Curculionidae</taxon>
        <taxon>Scolytinae</taxon>
        <taxon>Hypothenemus</taxon>
    </lineage>
</organism>
<feature type="compositionally biased region" description="Basic and acidic residues" evidence="1">
    <location>
        <begin position="55"/>
        <end position="78"/>
    </location>
</feature>
<evidence type="ECO:0000256" key="1">
    <source>
        <dbReference type="SAM" id="MobiDB-lite"/>
    </source>
</evidence>